<evidence type="ECO:0000259" key="1">
    <source>
        <dbReference type="Pfam" id="PF13701"/>
    </source>
</evidence>
<dbReference type="AlphaFoldDB" id="A0A450RYA5"/>
<organism evidence="2">
    <name type="scientific">Candidatus Kentrum sp. FM</name>
    <dbReference type="NCBI Taxonomy" id="2126340"/>
    <lineage>
        <taxon>Bacteria</taxon>
        <taxon>Pseudomonadati</taxon>
        <taxon>Pseudomonadota</taxon>
        <taxon>Gammaproteobacteria</taxon>
        <taxon>Candidatus Kentrum</taxon>
    </lineage>
</organism>
<dbReference type="Pfam" id="PF13701">
    <property type="entry name" value="DDE_Tnp_1_4"/>
    <property type="match status" value="1"/>
</dbReference>
<evidence type="ECO:0000313" key="3">
    <source>
        <dbReference type="EMBL" id="VFJ48075.1"/>
    </source>
</evidence>
<proteinExistence type="predicted"/>
<accession>A0A450RYA5</accession>
<feature type="domain" description="Transposase DDE" evidence="1">
    <location>
        <begin position="15"/>
        <end position="159"/>
    </location>
</feature>
<dbReference type="EMBL" id="CAADEZ010000013">
    <property type="protein sequence ID" value="VFJ43977.1"/>
    <property type="molecule type" value="Genomic_DNA"/>
</dbReference>
<protein>
    <submittedName>
        <fullName evidence="2">Transposase DDE domain group 1</fullName>
    </submittedName>
</protein>
<dbReference type="EMBL" id="CAADFL010000016">
    <property type="protein sequence ID" value="VFK06396.1"/>
    <property type="molecule type" value="Genomic_DNA"/>
</dbReference>
<dbReference type="InterPro" id="IPR025668">
    <property type="entry name" value="Tnp_DDE_dom"/>
</dbReference>
<name>A0A450RYA5_9GAMM</name>
<dbReference type="EMBL" id="CAADFA010000054">
    <property type="protein sequence ID" value="VFJ48075.1"/>
    <property type="molecule type" value="Genomic_DNA"/>
</dbReference>
<evidence type="ECO:0000313" key="4">
    <source>
        <dbReference type="EMBL" id="VFK06396.1"/>
    </source>
</evidence>
<evidence type="ECO:0000313" key="2">
    <source>
        <dbReference type="EMBL" id="VFJ43977.1"/>
    </source>
</evidence>
<sequence>MSPVTNPTQEQLRFPPVDGLSVRGYFDGGALSSDFGPLLLRGIDRQIGLTERLASAFDDQHHPSYIRHQLRDLFAQRIYQIACAYEDGNDANSLRSDPVFKLGLDHRPLDEDTDLASAPTFSRFENAATTKDIYRLALAFVDQFIASYAEPPEVIVLDIVFGLKSWPIPSLRRPNLPLLSSSCSKSPYVYSSTKIASNYNCQITAQPENFCIKSPRCFSSPERHCLPHHSQQPHDTTPSAN</sequence>
<gene>
    <name evidence="2" type="ORF">BECKFM1743A_GA0114220_1001313</name>
    <name evidence="4" type="ORF">BECKFM1743B_GA0114221_1001613</name>
    <name evidence="3" type="ORF">BECKFM1743C_GA0114222_100545</name>
</gene>
<reference evidence="2" key="1">
    <citation type="submission" date="2019-02" db="EMBL/GenBank/DDBJ databases">
        <authorList>
            <person name="Gruber-Vodicka R. H."/>
            <person name="Seah K. B. B."/>
        </authorList>
    </citation>
    <scope>NUCLEOTIDE SEQUENCE</scope>
    <source>
        <strain evidence="2">BECK_BZ163</strain>
        <strain evidence="4">BECK_BZ164</strain>
        <strain evidence="3">BECK_BZ165</strain>
    </source>
</reference>